<dbReference type="InterPro" id="IPR032675">
    <property type="entry name" value="LRR_dom_sf"/>
</dbReference>
<dbReference type="SMR" id="A0A8I6XEM0"/>
<protein>
    <recommendedName>
        <fullName evidence="4">F-box domain-containing protein</fullName>
    </recommendedName>
</protein>
<feature type="region of interest" description="Disordered" evidence="1">
    <location>
        <begin position="1"/>
        <end position="59"/>
    </location>
</feature>
<dbReference type="InterPro" id="IPR006553">
    <property type="entry name" value="Leu-rich_rpt_Cys-con_subtyp"/>
</dbReference>
<dbReference type="EnsemblPlants" id="HORVU.MOREX.r3.2HG0171920.1">
    <property type="protein sequence ID" value="HORVU.MOREX.r3.2HG0171920.1"/>
    <property type="gene ID" value="HORVU.MOREX.r3.2HG0171920"/>
</dbReference>
<reference evidence="2" key="3">
    <citation type="submission" date="2022-01" db="UniProtKB">
        <authorList>
            <consortium name="EnsemblPlants"/>
        </authorList>
    </citation>
    <scope>IDENTIFICATION</scope>
    <source>
        <strain evidence="2">subsp. vulgare</strain>
    </source>
</reference>
<dbReference type="Proteomes" id="UP000011116">
    <property type="component" value="Chromosome 2H"/>
</dbReference>
<organism evidence="2 3">
    <name type="scientific">Hordeum vulgare subsp. vulgare</name>
    <name type="common">Domesticated barley</name>
    <dbReference type="NCBI Taxonomy" id="112509"/>
    <lineage>
        <taxon>Eukaryota</taxon>
        <taxon>Viridiplantae</taxon>
        <taxon>Streptophyta</taxon>
        <taxon>Embryophyta</taxon>
        <taxon>Tracheophyta</taxon>
        <taxon>Spermatophyta</taxon>
        <taxon>Magnoliopsida</taxon>
        <taxon>Liliopsida</taxon>
        <taxon>Poales</taxon>
        <taxon>Poaceae</taxon>
        <taxon>BOP clade</taxon>
        <taxon>Pooideae</taxon>
        <taxon>Triticodae</taxon>
        <taxon>Triticeae</taxon>
        <taxon>Hordeinae</taxon>
        <taxon>Hordeum</taxon>
    </lineage>
</organism>
<reference evidence="2" key="2">
    <citation type="submission" date="2020-10" db="EMBL/GenBank/DDBJ databases">
        <authorList>
            <person name="Scholz U."/>
            <person name="Mascher M."/>
            <person name="Fiebig A."/>
        </authorList>
    </citation>
    <scope>NUCLEOTIDE SEQUENCE [LARGE SCALE GENOMIC DNA]</scope>
    <source>
        <strain evidence="2">cv. Morex</strain>
    </source>
</reference>
<dbReference type="Gramene" id="HORVU.MOREX.r3.2HG0171920.1">
    <property type="protein sequence ID" value="HORVU.MOREX.r3.2HG0171920.1"/>
    <property type="gene ID" value="HORVU.MOREX.r3.2HG0171920"/>
</dbReference>
<evidence type="ECO:0000313" key="2">
    <source>
        <dbReference type="EnsemblPlants" id="HORVU.MOREX.r3.2HG0171920.1"/>
    </source>
</evidence>
<dbReference type="PANTHER" id="PTHR38926:SF81">
    <property type="entry name" value="F-BOX DOMAIN-CONTAINING PROTEIN"/>
    <property type="match status" value="1"/>
</dbReference>
<dbReference type="SUPFAM" id="SSF52047">
    <property type="entry name" value="RNI-like"/>
    <property type="match status" value="1"/>
</dbReference>
<gene>
    <name evidence="2" type="primary">LOC123426853</name>
</gene>
<proteinExistence type="predicted"/>
<evidence type="ECO:0008006" key="4">
    <source>
        <dbReference type="Google" id="ProtNLM"/>
    </source>
</evidence>
<dbReference type="PANTHER" id="PTHR38926">
    <property type="entry name" value="F-BOX DOMAIN CONTAINING PROTEIN, EXPRESSED"/>
    <property type="match status" value="1"/>
</dbReference>
<dbReference type="Pfam" id="PF13516">
    <property type="entry name" value="LRR_6"/>
    <property type="match status" value="2"/>
</dbReference>
<feature type="compositionally biased region" description="Acidic residues" evidence="1">
    <location>
        <begin position="405"/>
        <end position="414"/>
    </location>
</feature>
<dbReference type="Gramene" id="HORVU.MOREX.r2.2HG0142040.1">
    <property type="protein sequence ID" value="HORVU.MOREX.r2.2HG0142040.1"/>
    <property type="gene ID" value="HORVU.MOREX.r2.2HG0142040"/>
</dbReference>
<evidence type="ECO:0000256" key="1">
    <source>
        <dbReference type="SAM" id="MobiDB-lite"/>
    </source>
</evidence>
<dbReference type="Gene3D" id="3.80.10.10">
    <property type="entry name" value="Ribonuclease Inhibitor"/>
    <property type="match status" value="1"/>
</dbReference>
<keyword evidence="3" id="KW-1185">Reference proteome</keyword>
<dbReference type="GeneID" id="123426853"/>
<sequence>MKRRNAPSGAGFPGGESPGWGVDRERPNGGWRGKPPAPVVKWSHAEAMKKKPKVGGGAAMVGDGGGWRMETEAEMVGLDGRSCGGRGFLGTSWPEAAGKSADAATGGGEKEVCLPETEKASPLEAVEGGGGGDVRGDEAKEEMYDWRWTEAASPEIMALILRGRLAADEIARGPAAVCKAWREAAASPDMWGDVDIESWCRRVKCRVRADAAVRRLVARSQGKILRLSAYCVGDAALAYVASSGKLLNVLQIPVSEISDQAVERYVEHLPALRVLDISYCEKITSRGMEAIGRSCKSLAQLKRNRPPPQPPQGSNAAPRVVEDEALAIANTMPMLTQLELAHGWFSDVGLDAILTKCPLLRTLDILGSWNVRLDGNIEDRCCALESFREPWEPEYHEYSSSGGDNDYDDTESDD</sequence>
<dbReference type="KEGG" id="hvg:123426853"/>
<dbReference type="OrthoDB" id="764588at2759"/>
<evidence type="ECO:0000313" key="3">
    <source>
        <dbReference type="Proteomes" id="UP000011116"/>
    </source>
</evidence>
<feature type="region of interest" description="Disordered" evidence="1">
    <location>
        <begin position="393"/>
        <end position="414"/>
    </location>
</feature>
<dbReference type="SMART" id="SM00367">
    <property type="entry name" value="LRR_CC"/>
    <property type="match status" value="1"/>
</dbReference>
<name>A0A8I6XEM0_HORVV</name>
<dbReference type="AlphaFoldDB" id="A0A8I6XEM0"/>
<dbReference type="GO" id="GO:1905761">
    <property type="term" value="F:SCF ubiquitin ligase complex binding"/>
    <property type="evidence" value="ECO:0000318"/>
    <property type="project" value="GO_Central"/>
</dbReference>
<reference evidence="3" key="1">
    <citation type="journal article" date="2012" name="Nature">
        <title>A physical, genetic and functional sequence assembly of the barley genome.</title>
        <authorList>
            <consortium name="The International Barley Genome Sequencing Consortium"/>
            <person name="Mayer K.F."/>
            <person name="Waugh R."/>
            <person name="Brown J.W."/>
            <person name="Schulman A."/>
            <person name="Langridge P."/>
            <person name="Platzer M."/>
            <person name="Fincher G.B."/>
            <person name="Muehlbauer G.J."/>
            <person name="Sato K."/>
            <person name="Close T.J."/>
            <person name="Wise R.P."/>
            <person name="Stein N."/>
        </authorList>
    </citation>
    <scope>NUCLEOTIDE SEQUENCE [LARGE SCALE GENOMIC DNA]</scope>
    <source>
        <strain evidence="3">cv. Morex</strain>
    </source>
</reference>
<accession>A0A8I6XEM0</accession>
<dbReference type="InterPro" id="IPR001611">
    <property type="entry name" value="Leu-rich_rpt"/>
</dbReference>
<dbReference type="RefSeq" id="XP_044966684.1">
    <property type="nucleotide sequence ID" value="XM_045110749.1"/>
</dbReference>